<accession>A0A2H3CV96</accession>
<organism evidence="1 2">
    <name type="scientific">Armillaria gallica</name>
    <name type="common">Bulbous honey fungus</name>
    <name type="synonym">Armillaria bulbosa</name>
    <dbReference type="NCBI Taxonomy" id="47427"/>
    <lineage>
        <taxon>Eukaryota</taxon>
        <taxon>Fungi</taxon>
        <taxon>Dikarya</taxon>
        <taxon>Basidiomycota</taxon>
        <taxon>Agaricomycotina</taxon>
        <taxon>Agaricomycetes</taxon>
        <taxon>Agaricomycetidae</taxon>
        <taxon>Agaricales</taxon>
        <taxon>Marasmiineae</taxon>
        <taxon>Physalacriaceae</taxon>
        <taxon>Armillaria</taxon>
    </lineage>
</organism>
<keyword evidence="2" id="KW-1185">Reference proteome</keyword>
<evidence type="ECO:0000313" key="1">
    <source>
        <dbReference type="EMBL" id="PBK80043.1"/>
    </source>
</evidence>
<name>A0A2H3CV96_ARMGA</name>
<evidence type="ECO:0000313" key="2">
    <source>
        <dbReference type="Proteomes" id="UP000217790"/>
    </source>
</evidence>
<reference evidence="2" key="1">
    <citation type="journal article" date="2017" name="Nat. Ecol. Evol.">
        <title>Genome expansion and lineage-specific genetic innovations in the forest pathogenic fungi Armillaria.</title>
        <authorList>
            <person name="Sipos G."/>
            <person name="Prasanna A.N."/>
            <person name="Walter M.C."/>
            <person name="O'Connor E."/>
            <person name="Balint B."/>
            <person name="Krizsan K."/>
            <person name="Kiss B."/>
            <person name="Hess J."/>
            <person name="Varga T."/>
            <person name="Slot J."/>
            <person name="Riley R."/>
            <person name="Boka B."/>
            <person name="Rigling D."/>
            <person name="Barry K."/>
            <person name="Lee J."/>
            <person name="Mihaltcheva S."/>
            <person name="LaButti K."/>
            <person name="Lipzen A."/>
            <person name="Waldron R."/>
            <person name="Moloney N.M."/>
            <person name="Sperisen C."/>
            <person name="Kredics L."/>
            <person name="Vagvoelgyi C."/>
            <person name="Patrignani A."/>
            <person name="Fitzpatrick D."/>
            <person name="Nagy I."/>
            <person name="Doyle S."/>
            <person name="Anderson J.B."/>
            <person name="Grigoriev I.V."/>
            <person name="Gueldener U."/>
            <person name="Muensterkoetter M."/>
            <person name="Nagy L.G."/>
        </authorList>
    </citation>
    <scope>NUCLEOTIDE SEQUENCE [LARGE SCALE GENOMIC DNA]</scope>
    <source>
        <strain evidence="2">Ar21-2</strain>
    </source>
</reference>
<sequence>MAIVFIDMTADECIHLATEHGPVHYQLVGVVYLGQSHFTSRGGEQHVKVI</sequence>
<dbReference type="InParanoid" id="A0A2H3CV96"/>
<proteinExistence type="predicted"/>
<gene>
    <name evidence="1" type="ORF">ARMGADRAFT_1092582</name>
</gene>
<dbReference type="Proteomes" id="UP000217790">
    <property type="component" value="Unassembled WGS sequence"/>
</dbReference>
<dbReference type="EMBL" id="KZ293754">
    <property type="protein sequence ID" value="PBK80043.1"/>
    <property type="molecule type" value="Genomic_DNA"/>
</dbReference>
<dbReference type="AlphaFoldDB" id="A0A2H3CV96"/>
<protein>
    <submittedName>
        <fullName evidence="1">Uncharacterized protein</fullName>
    </submittedName>
</protein>